<dbReference type="InterPro" id="IPR007921">
    <property type="entry name" value="CHAP_dom"/>
</dbReference>
<evidence type="ECO:0000313" key="2">
    <source>
        <dbReference type="EMBL" id="MDA6072081.1"/>
    </source>
</evidence>
<proteinExistence type="predicted"/>
<protein>
    <submittedName>
        <fullName evidence="2">CHAP domain-containing protein</fullName>
    </submittedName>
</protein>
<accession>A0ABT4WHQ1</accession>
<reference evidence="2 3" key="1">
    <citation type="journal article" date="2023" name="Chemosphere">
        <title>Whole genome analysis of Flavobacterium aziz-sancarii sp. nov., isolated from Ardley Island (Antarctica), revealed a rich resistome and bioremediation potential.</title>
        <authorList>
            <person name="Otur C."/>
            <person name="Okay S."/>
            <person name="Kurt-Kizildogan A."/>
        </authorList>
    </citation>
    <scope>NUCLEOTIDE SEQUENCE [LARGE SCALE GENOMIC DNA]</scope>
    <source>
        <strain evidence="2 3">AC</strain>
    </source>
</reference>
<dbReference type="EMBL" id="JAMZNK010000049">
    <property type="protein sequence ID" value="MDA6072081.1"/>
    <property type="molecule type" value="Genomic_DNA"/>
</dbReference>
<comment type="caution">
    <text evidence="2">The sequence shown here is derived from an EMBL/GenBank/DDBJ whole genome shotgun (WGS) entry which is preliminary data.</text>
</comment>
<dbReference type="Gene3D" id="3.90.1720.10">
    <property type="entry name" value="endopeptidase domain like (from Nostoc punctiforme)"/>
    <property type="match status" value="1"/>
</dbReference>
<sequence>MSKLGKKTLEIAITQIGVEEIPRNSNAGPAVEKYLKSVGLGKGYAWCMAFMYWCTKEASLQLGIENPLFKTAGVLAMYNKKKDLVVTDPQPGDIFIMDFGKGQGHTGIVEKVDKNIIYTIEGNTNNDGSREGYGVFKRQRKTNTIKAFLRL</sequence>
<dbReference type="Proteomes" id="UP001212170">
    <property type="component" value="Unassembled WGS sequence"/>
</dbReference>
<gene>
    <name evidence="2" type="ORF">NJT12_20860</name>
</gene>
<feature type="domain" description="Peptidase C51" evidence="1">
    <location>
        <begin position="41"/>
        <end position="123"/>
    </location>
</feature>
<organism evidence="2 3">
    <name type="scientific">Flavobacterium azizsancarii</name>
    <dbReference type="NCBI Taxonomy" id="2961580"/>
    <lineage>
        <taxon>Bacteria</taxon>
        <taxon>Pseudomonadati</taxon>
        <taxon>Bacteroidota</taxon>
        <taxon>Flavobacteriia</taxon>
        <taxon>Flavobacteriales</taxon>
        <taxon>Flavobacteriaceae</taxon>
        <taxon>Flavobacterium</taxon>
    </lineage>
</organism>
<name>A0ABT4WHQ1_9FLAO</name>
<dbReference type="Pfam" id="PF05257">
    <property type="entry name" value="CHAP"/>
    <property type="match status" value="1"/>
</dbReference>
<evidence type="ECO:0000313" key="3">
    <source>
        <dbReference type="Proteomes" id="UP001212170"/>
    </source>
</evidence>
<keyword evidence="3" id="KW-1185">Reference proteome</keyword>
<dbReference type="InterPro" id="IPR038765">
    <property type="entry name" value="Papain-like_cys_pep_sf"/>
</dbReference>
<dbReference type="RefSeq" id="WP_271337961.1">
    <property type="nucleotide sequence ID" value="NZ_JAMZNK010000049.1"/>
</dbReference>
<evidence type="ECO:0000259" key="1">
    <source>
        <dbReference type="Pfam" id="PF05257"/>
    </source>
</evidence>
<dbReference type="SUPFAM" id="SSF54001">
    <property type="entry name" value="Cysteine proteinases"/>
    <property type="match status" value="1"/>
</dbReference>